<name>A0A0E9TW62_ANGAN</name>
<evidence type="ECO:0000313" key="1">
    <source>
        <dbReference type="EMBL" id="JAH57776.1"/>
    </source>
</evidence>
<reference evidence="1" key="2">
    <citation type="journal article" date="2015" name="Fish Shellfish Immunol.">
        <title>Early steps in the European eel (Anguilla anguilla)-Vibrio vulnificus interaction in the gills: Role of the RtxA13 toxin.</title>
        <authorList>
            <person name="Callol A."/>
            <person name="Pajuelo D."/>
            <person name="Ebbesson L."/>
            <person name="Teles M."/>
            <person name="MacKenzie S."/>
            <person name="Amaro C."/>
        </authorList>
    </citation>
    <scope>NUCLEOTIDE SEQUENCE</scope>
</reference>
<protein>
    <submittedName>
        <fullName evidence="1">Uncharacterized protein</fullName>
    </submittedName>
</protein>
<dbReference type="EMBL" id="GBXM01050801">
    <property type="protein sequence ID" value="JAH57776.1"/>
    <property type="molecule type" value="Transcribed_RNA"/>
</dbReference>
<accession>A0A0E9TW62</accession>
<dbReference type="AlphaFoldDB" id="A0A0E9TW62"/>
<organism evidence="1">
    <name type="scientific">Anguilla anguilla</name>
    <name type="common">European freshwater eel</name>
    <name type="synonym">Muraena anguilla</name>
    <dbReference type="NCBI Taxonomy" id="7936"/>
    <lineage>
        <taxon>Eukaryota</taxon>
        <taxon>Metazoa</taxon>
        <taxon>Chordata</taxon>
        <taxon>Craniata</taxon>
        <taxon>Vertebrata</taxon>
        <taxon>Euteleostomi</taxon>
        <taxon>Actinopterygii</taxon>
        <taxon>Neopterygii</taxon>
        <taxon>Teleostei</taxon>
        <taxon>Anguilliformes</taxon>
        <taxon>Anguillidae</taxon>
        <taxon>Anguilla</taxon>
    </lineage>
</organism>
<proteinExistence type="predicted"/>
<sequence length="26" mass="3093">MLKCGFLHLCEGFYCFGTDTLKWHEI</sequence>
<reference evidence="1" key="1">
    <citation type="submission" date="2014-11" db="EMBL/GenBank/DDBJ databases">
        <authorList>
            <person name="Amaro Gonzalez C."/>
        </authorList>
    </citation>
    <scope>NUCLEOTIDE SEQUENCE</scope>
</reference>